<reference evidence="1" key="1">
    <citation type="submission" date="2020-02" db="EMBL/GenBank/DDBJ databases">
        <authorList>
            <person name="Enbody D E."/>
            <person name="Pettersson E M."/>
        </authorList>
    </citation>
    <scope>NUCLEOTIDE SEQUENCE [LARGE SCALE GENOMIC DNA]</scope>
</reference>
<proteinExistence type="predicted"/>
<sequence>MSLSHTTGEEHSGGLCPSSCKKSFLVPLQEDLAPALMAEIQMEVPFLRLPWMEVGGRARGRGSTRSVMSSLVGRYLQEHLCSPNMGEHLEPV</sequence>
<reference evidence="1" key="2">
    <citation type="submission" date="2025-08" db="UniProtKB">
        <authorList>
            <consortium name="Ensembl"/>
        </authorList>
    </citation>
    <scope>IDENTIFICATION</scope>
</reference>
<keyword evidence="2" id="KW-1185">Reference proteome</keyword>
<name>A0A8U8CEM0_GEOPR</name>
<dbReference type="AlphaFoldDB" id="A0A8U8CEM0"/>
<accession>A0A8U8CEM0</accession>
<evidence type="ECO:0000313" key="2">
    <source>
        <dbReference type="Proteomes" id="UP000694382"/>
    </source>
</evidence>
<protein>
    <submittedName>
        <fullName evidence="1">Uncharacterized protein</fullName>
    </submittedName>
</protein>
<evidence type="ECO:0000313" key="1">
    <source>
        <dbReference type="Ensembl" id="ENSCPVP00000026115.1"/>
    </source>
</evidence>
<organism evidence="1 2">
    <name type="scientific">Geospiza parvula</name>
    <name type="common">Small tree-finch</name>
    <name type="synonym">Camarhynchus parvulus</name>
    <dbReference type="NCBI Taxonomy" id="87175"/>
    <lineage>
        <taxon>Eukaryota</taxon>
        <taxon>Metazoa</taxon>
        <taxon>Chordata</taxon>
        <taxon>Craniata</taxon>
        <taxon>Vertebrata</taxon>
        <taxon>Euteleostomi</taxon>
        <taxon>Archelosauria</taxon>
        <taxon>Archosauria</taxon>
        <taxon>Dinosauria</taxon>
        <taxon>Saurischia</taxon>
        <taxon>Theropoda</taxon>
        <taxon>Coelurosauria</taxon>
        <taxon>Aves</taxon>
        <taxon>Neognathae</taxon>
        <taxon>Neoaves</taxon>
        <taxon>Telluraves</taxon>
        <taxon>Australaves</taxon>
        <taxon>Passeriformes</taxon>
        <taxon>Thraupidae</taxon>
        <taxon>Camarhynchus</taxon>
    </lineage>
</organism>
<dbReference type="Proteomes" id="UP000694382">
    <property type="component" value="Chromosome 1A"/>
</dbReference>
<reference evidence="1" key="3">
    <citation type="submission" date="2025-09" db="UniProtKB">
        <authorList>
            <consortium name="Ensembl"/>
        </authorList>
    </citation>
    <scope>IDENTIFICATION</scope>
</reference>
<dbReference type="Ensembl" id="ENSCPVT00000025585.1">
    <property type="protein sequence ID" value="ENSCPVP00000026115.1"/>
    <property type="gene ID" value="ENSCPVG00000017195.1"/>
</dbReference>